<feature type="compositionally biased region" description="Low complexity" evidence="1">
    <location>
        <begin position="8"/>
        <end position="23"/>
    </location>
</feature>
<accession>A0A1B0A900</accession>
<organism evidence="3 4">
    <name type="scientific">Glossina pallidipes</name>
    <name type="common">Tsetse fly</name>
    <dbReference type="NCBI Taxonomy" id="7398"/>
    <lineage>
        <taxon>Eukaryota</taxon>
        <taxon>Metazoa</taxon>
        <taxon>Ecdysozoa</taxon>
        <taxon>Arthropoda</taxon>
        <taxon>Hexapoda</taxon>
        <taxon>Insecta</taxon>
        <taxon>Pterygota</taxon>
        <taxon>Neoptera</taxon>
        <taxon>Endopterygota</taxon>
        <taxon>Diptera</taxon>
        <taxon>Brachycera</taxon>
        <taxon>Muscomorpha</taxon>
        <taxon>Hippoboscoidea</taxon>
        <taxon>Glossinidae</taxon>
        <taxon>Glossina</taxon>
    </lineage>
</organism>
<sequence length="181" mass="20937">MYKRQDNSKNNNNNNNNNNNDNKNLIHGGIVRTVLNSIYLEINSNHRNKVTINYYKILYDKQRDIDGFKASLTVGVESSQALNEDNEQEFDMKLSKASSNISTSALDYREFKEHIEYVEENIHEKYTDLLHVEDMGIDNRTLNAPALQVGYYVIVCVPFATHSLLQLSLLSELTSFWRQLT</sequence>
<keyword evidence="4" id="KW-1185">Reference proteome</keyword>
<feature type="region of interest" description="Disordered" evidence="1">
    <location>
        <begin position="1"/>
        <end position="25"/>
    </location>
</feature>
<name>A0A1B0A900_GLOPL</name>
<proteinExistence type="predicted"/>
<feature type="transmembrane region" description="Helical" evidence="2">
    <location>
        <begin position="149"/>
        <end position="170"/>
    </location>
</feature>
<keyword evidence="2" id="KW-1133">Transmembrane helix</keyword>
<evidence type="ECO:0000256" key="1">
    <source>
        <dbReference type="SAM" id="MobiDB-lite"/>
    </source>
</evidence>
<reference evidence="3" key="2">
    <citation type="submission" date="2020-05" db="UniProtKB">
        <authorList>
            <consortium name="EnsemblMetazoa"/>
        </authorList>
    </citation>
    <scope>IDENTIFICATION</scope>
    <source>
        <strain evidence="3">IAEA</strain>
    </source>
</reference>
<evidence type="ECO:0000256" key="2">
    <source>
        <dbReference type="SAM" id="Phobius"/>
    </source>
</evidence>
<dbReference type="Proteomes" id="UP000092445">
    <property type="component" value="Unassembled WGS sequence"/>
</dbReference>
<dbReference type="VEuPathDB" id="VectorBase:GPAI038071"/>
<evidence type="ECO:0000313" key="4">
    <source>
        <dbReference type="Proteomes" id="UP000092445"/>
    </source>
</evidence>
<reference evidence="4" key="1">
    <citation type="submission" date="2014-03" db="EMBL/GenBank/DDBJ databases">
        <authorList>
            <person name="Aksoy S."/>
            <person name="Warren W."/>
            <person name="Wilson R.K."/>
        </authorList>
    </citation>
    <scope>NUCLEOTIDE SEQUENCE [LARGE SCALE GENOMIC DNA]</scope>
    <source>
        <strain evidence="4">IAEA</strain>
    </source>
</reference>
<keyword evidence="2" id="KW-0812">Transmembrane</keyword>
<evidence type="ECO:0000313" key="3">
    <source>
        <dbReference type="EnsemblMetazoa" id="GPAI038071-PA"/>
    </source>
</evidence>
<dbReference type="EnsemblMetazoa" id="GPAI038071-RA">
    <property type="protein sequence ID" value="GPAI038071-PA"/>
    <property type="gene ID" value="GPAI038071"/>
</dbReference>
<protein>
    <submittedName>
        <fullName evidence="3">Uncharacterized protein</fullName>
    </submittedName>
</protein>
<dbReference type="AlphaFoldDB" id="A0A1B0A900"/>
<keyword evidence="2" id="KW-0472">Membrane</keyword>